<feature type="compositionally biased region" description="Pro residues" evidence="1">
    <location>
        <begin position="338"/>
        <end position="349"/>
    </location>
</feature>
<sequence length="446" mass="46075">MEAPAAPARQPAAAGAGAGQLPGAGLAPQAPVGVQQAAVPGLVPAPAALQPGGGVQQAGAGPFQQPPAVQPAGGVAQQAAAGLGGAAQQAAAVQQPVGGVQQPALIPGGVGQQAAAGLQPGQQGVPGVQETVRQLREELDRMAAVRALERVDEAKLLVLEEARTPPPLFSAAKVLAALNSLEERAKVVNHVNLPTFTATVNEARVFYFHPALGKMVQRALGPREDEAVAKKFNAVASASNSQSFAQLQPPVAPQLQPPVAPQLQPPVVSQFQHPGVSQFQTPAVPQFQHPGVPQFQSPAVPQFHHPGVPQFQSPAVPQFQPSGVPQFQPPVFPQFQPPAFPHFQPPAPTAPFLAGGSSGDWEVVPNTSAKSPPLNSSSGPHGPALARTVQLRPALIPAPARTSQLRPTRPSSGPHVPAPARTVQLRPARSLFHKRNGQKKFKSCPF</sequence>
<name>C3ZPD3_BRAFL</name>
<accession>C3ZPD3</accession>
<organism>
    <name type="scientific">Branchiostoma floridae</name>
    <name type="common">Florida lancelet</name>
    <name type="synonym">Amphioxus</name>
    <dbReference type="NCBI Taxonomy" id="7739"/>
    <lineage>
        <taxon>Eukaryota</taxon>
        <taxon>Metazoa</taxon>
        <taxon>Chordata</taxon>
        <taxon>Cephalochordata</taxon>
        <taxon>Leptocardii</taxon>
        <taxon>Amphioxiformes</taxon>
        <taxon>Branchiostomatidae</taxon>
        <taxon>Branchiostoma</taxon>
    </lineage>
</organism>
<dbReference type="EMBL" id="GG666656">
    <property type="protein sequence ID" value="EEN45630.1"/>
    <property type="molecule type" value="Genomic_DNA"/>
</dbReference>
<feature type="region of interest" description="Disordered" evidence="1">
    <location>
        <begin position="399"/>
        <end position="421"/>
    </location>
</feature>
<evidence type="ECO:0000256" key="1">
    <source>
        <dbReference type="SAM" id="MobiDB-lite"/>
    </source>
</evidence>
<evidence type="ECO:0000313" key="2">
    <source>
        <dbReference type="EMBL" id="EEN45630.1"/>
    </source>
</evidence>
<proteinExistence type="predicted"/>
<dbReference type="AlphaFoldDB" id="C3ZPD3"/>
<reference evidence="2" key="1">
    <citation type="journal article" date="2008" name="Nature">
        <title>The amphioxus genome and the evolution of the chordate karyotype.</title>
        <authorList>
            <consortium name="US DOE Joint Genome Institute (JGI-PGF)"/>
            <person name="Putnam N.H."/>
            <person name="Butts T."/>
            <person name="Ferrier D.E.K."/>
            <person name="Furlong R.F."/>
            <person name="Hellsten U."/>
            <person name="Kawashima T."/>
            <person name="Robinson-Rechavi M."/>
            <person name="Shoguchi E."/>
            <person name="Terry A."/>
            <person name="Yu J.-K."/>
            <person name="Benito-Gutierrez E.L."/>
            <person name="Dubchak I."/>
            <person name="Garcia-Fernandez J."/>
            <person name="Gibson-Brown J.J."/>
            <person name="Grigoriev I.V."/>
            <person name="Horton A.C."/>
            <person name="de Jong P.J."/>
            <person name="Jurka J."/>
            <person name="Kapitonov V.V."/>
            <person name="Kohara Y."/>
            <person name="Kuroki Y."/>
            <person name="Lindquist E."/>
            <person name="Lucas S."/>
            <person name="Osoegawa K."/>
            <person name="Pennacchio L.A."/>
            <person name="Salamov A.A."/>
            <person name="Satou Y."/>
            <person name="Sauka-Spengler T."/>
            <person name="Schmutz J."/>
            <person name="Shin-I T."/>
            <person name="Toyoda A."/>
            <person name="Bronner-Fraser M."/>
            <person name="Fujiyama A."/>
            <person name="Holland L.Z."/>
            <person name="Holland P.W.H."/>
            <person name="Satoh N."/>
            <person name="Rokhsar D.S."/>
        </authorList>
    </citation>
    <scope>NUCLEOTIDE SEQUENCE [LARGE SCALE GENOMIC DNA]</scope>
    <source>
        <strain evidence="2">S238N-H82</strain>
        <tissue evidence="2">Testes</tissue>
    </source>
</reference>
<gene>
    <name evidence="2" type="ORF">BRAFLDRAFT_99228</name>
</gene>
<feature type="region of interest" description="Disordered" evidence="1">
    <location>
        <begin position="50"/>
        <end position="72"/>
    </location>
</feature>
<protein>
    <submittedName>
        <fullName evidence="2">Uncharacterized protein</fullName>
    </submittedName>
</protein>
<feature type="compositionally biased region" description="Polar residues" evidence="1">
    <location>
        <begin position="365"/>
        <end position="379"/>
    </location>
</feature>
<feature type="compositionally biased region" description="Polar residues" evidence="1">
    <location>
        <begin position="401"/>
        <end position="411"/>
    </location>
</feature>
<dbReference type="InParanoid" id="C3ZPD3"/>
<feature type="region of interest" description="Disordered" evidence="1">
    <location>
        <begin position="338"/>
        <end position="384"/>
    </location>
</feature>